<keyword evidence="3" id="KW-1185">Reference proteome</keyword>
<dbReference type="Gene3D" id="3.30.200.20">
    <property type="entry name" value="Phosphorylase Kinase, domain 1"/>
    <property type="match status" value="1"/>
</dbReference>
<name>A0ABV4AHK9_9GAMM</name>
<dbReference type="CDD" id="cd05154">
    <property type="entry name" value="ACAD10_11_N-like"/>
    <property type="match status" value="1"/>
</dbReference>
<evidence type="ECO:0000313" key="3">
    <source>
        <dbReference type="Proteomes" id="UP001562065"/>
    </source>
</evidence>
<dbReference type="EMBL" id="JBGCUO010000001">
    <property type="protein sequence ID" value="MEY1662140.1"/>
    <property type="molecule type" value="Genomic_DNA"/>
</dbReference>
<dbReference type="RefSeq" id="WP_369455381.1">
    <property type="nucleotide sequence ID" value="NZ_JBGCUO010000001.1"/>
</dbReference>
<accession>A0ABV4AHK9</accession>
<dbReference type="Gene3D" id="3.90.1200.10">
    <property type="match status" value="1"/>
</dbReference>
<dbReference type="Pfam" id="PF01636">
    <property type="entry name" value="APH"/>
    <property type="match status" value="1"/>
</dbReference>
<dbReference type="InterPro" id="IPR002575">
    <property type="entry name" value="Aminoglycoside_PTrfase"/>
</dbReference>
<dbReference type="InterPro" id="IPR052898">
    <property type="entry name" value="ACAD10-like"/>
</dbReference>
<dbReference type="PANTHER" id="PTHR47829">
    <property type="entry name" value="HYDROLASE, PUTATIVE (AFU_ORTHOLOGUE AFUA_1G12880)-RELATED"/>
    <property type="match status" value="1"/>
</dbReference>
<protein>
    <submittedName>
        <fullName evidence="2">Phosphotransferase family protein</fullName>
    </submittedName>
</protein>
<dbReference type="InterPro" id="IPR041726">
    <property type="entry name" value="ACAD10_11_N"/>
</dbReference>
<dbReference type="SUPFAM" id="SSF56112">
    <property type="entry name" value="Protein kinase-like (PK-like)"/>
    <property type="match status" value="1"/>
</dbReference>
<sequence>MTGPRLGDVQRGPMRPGHQLNVAALESWLAQRELLHGPLQLEQFQGGQSNPTYLLHSGERRYVLRKQPPGKVLPSAHRIDREYRVISALAAHSAVPVPQLRGYEQDPALLGTPFYLMDYVPGRLFNAPQLPAVAAPQRRELYLSKVRTLAALHRVSPAAAGLEDFGPTGGYLRRQLQRWGQQYRRDSAGALPDLDALIVWLESHLPEDEVTTVVHGDFRFGNLLFDVEGTEVRAVLDWELATLGHPLADLAYCLLPYHLPTGVDGVRGLVGEDLDALVLPKETELLECYCLHVSRNEIPNWNYYLAFALFRTAAILQGVYQRSLAGNAADENARSVGLRAGLMAAWGWQIAQRK</sequence>
<dbReference type="Proteomes" id="UP001562065">
    <property type="component" value="Unassembled WGS sequence"/>
</dbReference>
<evidence type="ECO:0000259" key="1">
    <source>
        <dbReference type="Pfam" id="PF01636"/>
    </source>
</evidence>
<comment type="caution">
    <text evidence="2">The sequence shown here is derived from an EMBL/GenBank/DDBJ whole genome shotgun (WGS) entry which is preliminary data.</text>
</comment>
<dbReference type="PANTHER" id="PTHR47829:SF3">
    <property type="entry name" value="AMINOGLYCOSIDE PHOSPHOTRANSFERASE DOMAIN-CONTAINING PROTEIN"/>
    <property type="match status" value="1"/>
</dbReference>
<proteinExistence type="predicted"/>
<organism evidence="2 3">
    <name type="scientific">Isoalcanivorax beigongshangi</name>
    <dbReference type="NCBI Taxonomy" id="3238810"/>
    <lineage>
        <taxon>Bacteria</taxon>
        <taxon>Pseudomonadati</taxon>
        <taxon>Pseudomonadota</taxon>
        <taxon>Gammaproteobacteria</taxon>
        <taxon>Oceanospirillales</taxon>
        <taxon>Alcanivoracaceae</taxon>
        <taxon>Isoalcanivorax</taxon>
    </lineage>
</organism>
<feature type="domain" description="Aminoglycoside phosphotransferase" evidence="1">
    <location>
        <begin position="41"/>
        <end position="254"/>
    </location>
</feature>
<reference evidence="2 3" key="1">
    <citation type="submission" date="2024-07" db="EMBL/GenBank/DDBJ databases">
        <authorList>
            <person name="Ren Q."/>
        </authorList>
    </citation>
    <scope>NUCLEOTIDE SEQUENCE [LARGE SCALE GENOMIC DNA]</scope>
    <source>
        <strain evidence="2 3">REN37</strain>
    </source>
</reference>
<gene>
    <name evidence="2" type="ORF">AB5I84_08275</name>
</gene>
<evidence type="ECO:0000313" key="2">
    <source>
        <dbReference type="EMBL" id="MEY1662140.1"/>
    </source>
</evidence>
<dbReference type="InterPro" id="IPR011009">
    <property type="entry name" value="Kinase-like_dom_sf"/>
</dbReference>